<gene>
    <name evidence="8" type="ORF">E4U43_003214</name>
</gene>
<organism evidence="8 9">
    <name type="scientific">Claviceps pusilla</name>
    <dbReference type="NCBI Taxonomy" id="123648"/>
    <lineage>
        <taxon>Eukaryota</taxon>
        <taxon>Fungi</taxon>
        <taxon>Dikarya</taxon>
        <taxon>Ascomycota</taxon>
        <taxon>Pezizomycotina</taxon>
        <taxon>Sordariomycetes</taxon>
        <taxon>Hypocreomycetidae</taxon>
        <taxon>Hypocreales</taxon>
        <taxon>Clavicipitaceae</taxon>
        <taxon>Claviceps</taxon>
    </lineage>
</organism>
<dbReference type="InterPro" id="IPR020845">
    <property type="entry name" value="AMP-binding_CS"/>
</dbReference>
<keyword evidence="1" id="KW-0596">Phosphopantetheine</keyword>
<feature type="domain" description="AMP-dependent synthetase/ligase" evidence="5">
    <location>
        <begin position="27"/>
        <end position="377"/>
    </location>
</feature>
<dbReference type="SUPFAM" id="SSF51735">
    <property type="entry name" value="NAD(P)-binding Rossmann-fold domains"/>
    <property type="match status" value="1"/>
</dbReference>
<dbReference type="PROSITE" id="PS00012">
    <property type="entry name" value="PHOSPHOPANTETHEINE"/>
    <property type="match status" value="1"/>
</dbReference>
<comment type="similarity">
    <text evidence="4">Belongs to the NRP synthetase family.</text>
</comment>
<evidence type="ECO:0000313" key="8">
    <source>
        <dbReference type="EMBL" id="KAG5994521.1"/>
    </source>
</evidence>
<evidence type="ECO:0000259" key="7">
    <source>
        <dbReference type="Pfam" id="PF07993"/>
    </source>
</evidence>
<protein>
    <submittedName>
        <fullName evidence="8">NRPS-like protein biosynthetic cluster</fullName>
    </submittedName>
</protein>
<dbReference type="OrthoDB" id="429813at2759"/>
<keyword evidence="9" id="KW-1185">Reference proteome</keyword>
<dbReference type="SUPFAM" id="SSF56801">
    <property type="entry name" value="Acetyl-CoA synthetase-like"/>
    <property type="match status" value="1"/>
</dbReference>
<dbReference type="Pfam" id="PF00550">
    <property type="entry name" value="PP-binding"/>
    <property type="match status" value="1"/>
</dbReference>
<dbReference type="PANTHER" id="PTHR43439:SF2">
    <property type="entry name" value="ENZYME, PUTATIVE (JCVI)-RELATED"/>
    <property type="match status" value="1"/>
</dbReference>
<evidence type="ECO:0000256" key="1">
    <source>
        <dbReference type="ARBA" id="ARBA00022450"/>
    </source>
</evidence>
<dbReference type="AlphaFoldDB" id="A0A9P7SXR7"/>
<keyword evidence="3" id="KW-0521">NADP</keyword>
<proteinExistence type="inferred from homology"/>
<name>A0A9P7SXR7_9HYPO</name>
<reference evidence="8" key="1">
    <citation type="journal article" date="2020" name="bioRxiv">
        <title>Whole genome comparisons of ergot fungi reveals the divergence and evolution of species within the genus Claviceps are the result of varying mechanisms driving genome evolution and host range expansion.</title>
        <authorList>
            <person name="Wyka S.A."/>
            <person name="Mondo S.J."/>
            <person name="Liu M."/>
            <person name="Dettman J."/>
            <person name="Nalam V."/>
            <person name="Broders K.D."/>
        </authorList>
    </citation>
    <scope>NUCLEOTIDE SEQUENCE</scope>
    <source>
        <strain evidence="8">CCC 602</strain>
    </source>
</reference>
<dbReference type="SUPFAM" id="SSF47336">
    <property type="entry name" value="ACP-like"/>
    <property type="match status" value="1"/>
</dbReference>
<dbReference type="PANTHER" id="PTHR43439">
    <property type="entry name" value="PHENYLACETATE-COENZYME A LIGASE"/>
    <property type="match status" value="1"/>
</dbReference>
<dbReference type="InterPro" id="IPR036736">
    <property type="entry name" value="ACP-like_sf"/>
</dbReference>
<dbReference type="Pfam" id="PF07993">
    <property type="entry name" value="NAD_binding_4"/>
    <property type="match status" value="1"/>
</dbReference>
<dbReference type="InterPro" id="IPR042099">
    <property type="entry name" value="ANL_N_sf"/>
</dbReference>
<sequence length="1076" mass="118777">MVVGKETLKHTSKVTPRLLPVVVDQIAASDPGHPYIYQPKSSRPQDGWGPISFGELANAINHVAHLMTKTVKMESKDKFPTVAYFGHNDVRIGIVTLAAIKAGCKAFFVSPRNTTEGQRRLFRETNCKHVWYAESFSSAVQTWTQGQDISCWQVPLEEQWLHAETSPFPYTKTYQEARFDPLVVLHTSGTTGFPKPIVVRQGGMAIADEYRVNLESGGEEFIWNYWKSHSTRLLCIFPPFHGVGVIVAFLTGPIYFDISVALPPSNHPLTAELALNCLLHSGSDATLLPPSIVEELTTSEKGLSTLEKLNYVSFGGGNLSQEAGDRLLEHGITPVNAIGSTENMAYVLYFQRDLKDWQYFHIDVEIMGGVWELRDEEDQAYELVFRRKDAYDPLNQACFYTFPDKMEWRTGDLYKAHPTRKNNWRYRGRADDVIVFSNGEKLNPVTIEAGLTGHPLIRGALVVGQDRFQPAIFLEPYTHPASEEEARRLIDEIWPLIEELNKQTVAHGRISRQLVALTDPDVPFPRTPKGTVSRVPANHLYRKRVDELFQRADIIDAADLLSLDASSHDAMLASLMTLLVDKMKISHIEANQDFFSAGMDSLQVLTLTRLLKASLEAAGFKASPDAIAPRRVYANSTPARLAQYLYALSRGQMGNTGNGQTSNGQGRQADFAVWEGLVAKYTENLPARQGQADKPKPLDEGQTILITGTTGSLGAYMLDILCRLPSVKSVIALNRGPDGGASRQPSINGDRGLTTDFSKVTFLCSDLGRTDLGVGKASYDELLETCDRIIHNAWPVNFNLSVATFEPYIRGVRHLVDFSSAAKKQVPIVFVSSIGSVQGWTRPEAVPEEALAAPGLAMMGYGLSKLAGSMILDAAYQQSGVPSASVRVGQIAGPRGEQGKWNPREFVPSMIASSVHMGILPADLGTIDVVDWMPVEDVAGTMLDLAGITQPKDVSDISGYFHLVNPHRVPWREMAQAIQEFYHDRIHKLVSFEEWLQALEGTASSSSGAVVDEASLDKNPAAKLLDTFRGFAQAKAAGKKQVFLETKRTVAQSKTAGGMRGVNAEMVKKWCRQWDL</sequence>
<dbReference type="Pfam" id="PF00501">
    <property type="entry name" value="AMP-binding"/>
    <property type="match status" value="1"/>
</dbReference>
<dbReference type="Proteomes" id="UP000748025">
    <property type="component" value="Unassembled WGS sequence"/>
</dbReference>
<evidence type="ECO:0000259" key="5">
    <source>
        <dbReference type="Pfam" id="PF00501"/>
    </source>
</evidence>
<dbReference type="InterPro" id="IPR013120">
    <property type="entry name" value="FAR_NAD-bd"/>
</dbReference>
<dbReference type="InterPro" id="IPR051414">
    <property type="entry name" value="Adenylate-forming_Reductase"/>
</dbReference>
<evidence type="ECO:0000256" key="4">
    <source>
        <dbReference type="ARBA" id="ARBA00029454"/>
    </source>
</evidence>
<keyword evidence="2" id="KW-0597">Phosphoprotein</keyword>
<evidence type="ECO:0000259" key="6">
    <source>
        <dbReference type="Pfam" id="PF00550"/>
    </source>
</evidence>
<dbReference type="Gene3D" id="3.40.50.720">
    <property type="entry name" value="NAD(P)-binding Rossmann-like Domain"/>
    <property type="match status" value="1"/>
</dbReference>
<dbReference type="Pfam" id="PF23562">
    <property type="entry name" value="AMP-binding_C_3"/>
    <property type="match status" value="1"/>
</dbReference>
<evidence type="ECO:0000256" key="2">
    <source>
        <dbReference type="ARBA" id="ARBA00022553"/>
    </source>
</evidence>
<dbReference type="Gene3D" id="3.40.50.12780">
    <property type="entry name" value="N-terminal domain of ligase-like"/>
    <property type="match status" value="1"/>
</dbReference>
<dbReference type="Gene3D" id="1.10.1200.10">
    <property type="entry name" value="ACP-like"/>
    <property type="match status" value="1"/>
</dbReference>
<dbReference type="PROSITE" id="PS00455">
    <property type="entry name" value="AMP_BINDING"/>
    <property type="match status" value="1"/>
</dbReference>
<dbReference type="InterPro" id="IPR036291">
    <property type="entry name" value="NAD(P)-bd_dom_sf"/>
</dbReference>
<feature type="domain" description="Carrier" evidence="6">
    <location>
        <begin position="575"/>
        <end position="645"/>
    </location>
</feature>
<dbReference type="InterPro" id="IPR006162">
    <property type="entry name" value="Ppantetheine_attach_site"/>
</dbReference>
<evidence type="ECO:0000313" key="9">
    <source>
        <dbReference type="Proteomes" id="UP000748025"/>
    </source>
</evidence>
<dbReference type="InterPro" id="IPR009081">
    <property type="entry name" value="PP-bd_ACP"/>
</dbReference>
<comment type="caution">
    <text evidence="8">The sequence shown here is derived from an EMBL/GenBank/DDBJ whole genome shotgun (WGS) entry which is preliminary data.</text>
</comment>
<evidence type="ECO:0000256" key="3">
    <source>
        <dbReference type="ARBA" id="ARBA00022857"/>
    </source>
</evidence>
<accession>A0A9P7SXR7</accession>
<dbReference type="EMBL" id="SRPW01002222">
    <property type="protein sequence ID" value="KAG5994521.1"/>
    <property type="molecule type" value="Genomic_DNA"/>
</dbReference>
<dbReference type="InterPro" id="IPR000873">
    <property type="entry name" value="AMP-dep_synth/lig_dom"/>
</dbReference>
<feature type="domain" description="Thioester reductase (TE)" evidence="7">
    <location>
        <begin position="706"/>
        <end position="940"/>
    </location>
</feature>